<reference evidence="9" key="4">
    <citation type="submission" date="2009-03" db="EMBL/GenBank/DDBJ databases">
        <authorList>
            <person name="Gang L."/>
        </authorList>
    </citation>
    <scope>NUCLEOTIDE SEQUENCE</scope>
    <source>
        <strain evidence="9">Anhui</strain>
    </source>
</reference>
<keyword evidence="2 6" id="KW-0812">Transmembrane</keyword>
<evidence type="ECO:0000256" key="6">
    <source>
        <dbReference type="SAM" id="Phobius"/>
    </source>
</evidence>
<dbReference type="InterPro" id="IPR051100">
    <property type="entry name" value="DnaJ_subfamily_B/C"/>
</dbReference>
<evidence type="ECO:0000256" key="2">
    <source>
        <dbReference type="ARBA" id="ARBA00022692"/>
    </source>
</evidence>
<proteinExistence type="evidence at transcript level"/>
<evidence type="ECO:0000256" key="4">
    <source>
        <dbReference type="ARBA" id="ARBA00023136"/>
    </source>
</evidence>
<reference evidence="9" key="3">
    <citation type="journal article" date="2009" name="Nature">
        <title>The Schistosoma japonicum genome reveals features of host-parasite interplay.</title>
        <authorList>
            <person name="Liu F."/>
            <person name="Zhou Y."/>
            <person name="Wang Z.Q."/>
            <person name="Lu G."/>
            <person name="Zheng H."/>
            <person name="Brindley P.J."/>
            <person name="McManus D.P."/>
            <person name="Blair D."/>
            <person name="Zhang Q.H."/>
            <person name="Zhong Y."/>
            <person name="Wang S."/>
            <person name="Han Z.G."/>
            <person name="Chen Z."/>
        </authorList>
    </citation>
    <scope>NUCLEOTIDE SEQUENCE</scope>
    <source>
        <strain evidence="9">Anhui</strain>
    </source>
</reference>
<dbReference type="Gene3D" id="1.10.287.110">
    <property type="entry name" value="DnaJ domain"/>
    <property type="match status" value="1"/>
</dbReference>
<dbReference type="Pfam" id="PF00226">
    <property type="entry name" value="DnaJ"/>
    <property type="match status" value="1"/>
</dbReference>
<feature type="region of interest" description="Disordered" evidence="5">
    <location>
        <begin position="52"/>
        <end position="76"/>
    </location>
</feature>
<dbReference type="GO" id="GO:0005789">
    <property type="term" value="C:endoplasmic reticulum membrane"/>
    <property type="evidence" value="ECO:0007669"/>
    <property type="project" value="TreeGrafter"/>
</dbReference>
<evidence type="ECO:0000313" key="8">
    <source>
        <dbReference type="EMBL" id="ACE06938.1"/>
    </source>
</evidence>
<dbReference type="InterPro" id="IPR001623">
    <property type="entry name" value="DnaJ_domain"/>
</dbReference>
<feature type="compositionally biased region" description="Low complexity" evidence="5">
    <location>
        <begin position="55"/>
        <end position="69"/>
    </location>
</feature>
<dbReference type="SMART" id="SM00271">
    <property type="entry name" value="DnaJ"/>
    <property type="match status" value="1"/>
</dbReference>
<keyword evidence="3 6" id="KW-1133">Transmembrane helix</keyword>
<keyword evidence="4 6" id="KW-0472">Membrane</keyword>
<dbReference type="EMBL" id="FN314495">
    <property type="protein sequence ID" value="CAX70228.1"/>
    <property type="molecule type" value="mRNA"/>
</dbReference>
<evidence type="ECO:0000313" key="9">
    <source>
        <dbReference type="EMBL" id="CAX70228.1"/>
    </source>
</evidence>
<dbReference type="EMBL" id="FN314496">
    <property type="protein sequence ID" value="CAX70229.1"/>
    <property type="molecule type" value="mRNA"/>
</dbReference>
<dbReference type="GO" id="GO:0030544">
    <property type="term" value="F:Hsp70 protein binding"/>
    <property type="evidence" value="ECO:0007669"/>
    <property type="project" value="TreeGrafter"/>
</dbReference>
<organism evidence="8">
    <name type="scientific">Schistosoma japonicum</name>
    <name type="common">Blood fluke</name>
    <dbReference type="NCBI Taxonomy" id="6182"/>
    <lineage>
        <taxon>Eukaryota</taxon>
        <taxon>Metazoa</taxon>
        <taxon>Spiralia</taxon>
        <taxon>Lophotrochozoa</taxon>
        <taxon>Platyhelminthes</taxon>
        <taxon>Trematoda</taxon>
        <taxon>Digenea</taxon>
        <taxon>Strigeidida</taxon>
        <taxon>Schistosomatoidea</taxon>
        <taxon>Schistosomatidae</taxon>
        <taxon>Schistosoma</taxon>
    </lineage>
</organism>
<dbReference type="EMBL" id="EZ000158">
    <property type="protein sequence ID" value="ACE06938.1"/>
    <property type="molecule type" value="mRNA"/>
</dbReference>
<feature type="transmembrane region" description="Helical" evidence="6">
    <location>
        <begin position="224"/>
        <end position="247"/>
    </location>
</feature>
<sequence>MNANKDEAQKCVLIARKRLATGDRDAARKFLLKAMKLDPSVNIEGLEFLTRPRSRSSSTREGSQESQSSDYISEISRNKHSQNEFTKIQVDSLRKVLACKDYYEILGVSRTATDEEIKKAFKLLALKFHPDKNRAPGAAEAFKKIKKACEVLTDVEKRQRYDQFGAEEERISSPQVHRHGDTFFQYDADVFTMFFNGGFPFSQVYRDHRHRPHRSRESERESNYFVYIQLIPLIILFGLSFFSNLFVKDPYFSLTKSNKYYMERHTGTHKVPYFVKKTFEQDFSGNIVHLENQVEEEYISNLRFRCYREKDYKDNLLFRARYYGDDASYEKATQLHMPNCDRLSEILST</sequence>
<dbReference type="PANTHER" id="PTHR43908:SF3">
    <property type="entry name" value="AT29763P-RELATED"/>
    <property type="match status" value="1"/>
</dbReference>
<dbReference type="SUPFAM" id="SSF46565">
    <property type="entry name" value="Chaperone J-domain"/>
    <property type="match status" value="1"/>
</dbReference>
<dbReference type="CDD" id="cd06257">
    <property type="entry name" value="DnaJ"/>
    <property type="match status" value="1"/>
</dbReference>
<name>B5B7R1_SCHJA</name>
<dbReference type="PANTHER" id="PTHR43908">
    <property type="entry name" value="AT29763P-RELATED"/>
    <property type="match status" value="1"/>
</dbReference>
<dbReference type="GO" id="GO:0071218">
    <property type="term" value="P:cellular response to misfolded protein"/>
    <property type="evidence" value="ECO:0007669"/>
    <property type="project" value="TreeGrafter"/>
</dbReference>
<feature type="domain" description="J" evidence="7">
    <location>
        <begin position="101"/>
        <end position="165"/>
    </location>
</feature>
<evidence type="ECO:0000259" key="7">
    <source>
        <dbReference type="PROSITE" id="PS50076"/>
    </source>
</evidence>
<dbReference type="PRINTS" id="PR00625">
    <property type="entry name" value="JDOMAIN"/>
</dbReference>
<protein>
    <submittedName>
        <fullName evidence="9">DnaJ homolog, subfamily B, member 12</fullName>
    </submittedName>
</protein>
<evidence type="ECO:0000256" key="5">
    <source>
        <dbReference type="SAM" id="MobiDB-lite"/>
    </source>
</evidence>
<comment type="subcellular location">
    <subcellularLocation>
        <location evidence="1">Membrane</location>
        <topology evidence="1">Single-pass membrane protein</topology>
    </subcellularLocation>
</comment>
<accession>B5B7R1</accession>
<dbReference type="PROSITE" id="PS50076">
    <property type="entry name" value="DNAJ_2"/>
    <property type="match status" value="1"/>
</dbReference>
<dbReference type="InterPro" id="IPR015399">
    <property type="entry name" value="DUF1977_DnaJ-like"/>
</dbReference>
<dbReference type="Pfam" id="PF09320">
    <property type="entry name" value="DUF1977"/>
    <property type="match status" value="1"/>
</dbReference>
<evidence type="ECO:0000256" key="3">
    <source>
        <dbReference type="ARBA" id="ARBA00022989"/>
    </source>
</evidence>
<evidence type="ECO:0000256" key="1">
    <source>
        <dbReference type="ARBA" id="ARBA00004167"/>
    </source>
</evidence>
<dbReference type="AlphaFoldDB" id="B5B7R1"/>
<dbReference type="EMBL" id="FN319024">
    <property type="protein sequence ID" value="CAX74752.1"/>
    <property type="molecule type" value="mRNA"/>
</dbReference>
<reference evidence="8" key="1">
    <citation type="journal article" date="2006" name="PLoS Pathog.">
        <title>New perspectives on host-parasite interplay by comparative transcriptomic and proteomic analyses of Schistosoma japonicum.</title>
        <authorList>
            <person name="Liu F."/>
            <person name="Lu J."/>
            <person name="Hu W."/>
            <person name="Wang S.Y."/>
            <person name="Cui S.J."/>
            <person name="Chi M."/>
            <person name="Yan Q."/>
            <person name="Wang X.R."/>
            <person name="Song H.D."/>
            <person name="Xu X.N."/>
            <person name="Wang J.J."/>
            <person name="Zhang X.L."/>
            <person name="Zhang X."/>
            <person name="Wang Z.Q."/>
            <person name="Xue C.L."/>
            <person name="Brindley P.J."/>
            <person name="McManus D.P."/>
            <person name="Yang P.Y."/>
            <person name="Feng Z."/>
            <person name="Chen Z."/>
            <person name="Han Z.G."/>
        </authorList>
    </citation>
    <scope>NUCLEOTIDE SEQUENCE</scope>
</reference>
<reference evidence="8" key="2">
    <citation type="submission" date="2008-08" db="EMBL/GenBank/DDBJ databases">
        <authorList>
            <person name="Liu F."/>
            <person name="Lu J."/>
            <person name="Hu W."/>
            <person name="Wang S.-Y."/>
            <person name="Cui S.-J."/>
            <person name="Chi M."/>
            <person name="Yan Q."/>
            <person name="Wang X.-R."/>
            <person name="Song H.-D."/>
            <person name="Xu X.-N."/>
            <person name="Wang J.-J."/>
            <person name="Zhang X.-L."/>
            <person name="Zhang X."/>
            <person name="Wang Z.-Q."/>
            <person name="Xue C.-L."/>
            <person name="Brindley P.J."/>
            <person name="McManus D.P."/>
            <person name="Yang P.-Y."/>
            <person name="Feng Z."/>
            <person name="Chen Z."/>
            <person name="Han Z.-G."/>
        </authorList>
    </citation>
    <scope>NUCLEOTIDE SEQUENCE</scope>
</reference>
<dbReference type="InterPro" id="IPR036869">
    <property type="entry name" value="J_dom_sf"/>
</dbReference>